<keyword evidence="9" id="KW-0645">Protease</keyword>
<dbReference type="PANTHER" id="PTHR43327:SF2">
    <property type="entry name" value="MODULATOR OF FTSH PROTEASE HFLK"/>
    <property type="match status" value="1"/>
</dbReference>
<dbReference type="SMART" id="SM00244">
    <property type="entry name" value="PHB"/>
    <property type="match status" value="1"/>
</dbReference>
<dbReference type="InterPro" id="IPR036013">
    <property type="entry name" value="Band_7/SPFH_dom_sf"/>
</dbReference>
<dbReference type="InterPro" id="IPR050710">
    <property type="entry name" value="Band7/mec-2_domain"/>
</dbReference>
<gene>
    <name evidence="9" type="ORF">QO014_004131</name>
</gene>
<dbReference type="PANTHER" id="PTHR43327">
    <property type="entry name" value="STOMATIN-LIKE PROTEIN 2, MITOCHONDRIAL"/>
    <property type="match status" value="1"/>
</dbReference>
<proteinExistence type="inferred from homology"/>
<keyword evidence="3 6" id="KW-0812">Transmembrane</keyword>
<keyword evidence="9" id="KW-0378">Hydrolase</keyword>
<comment type="caution">
    <text evidence="9">The sequence shown here is derived from an EMBL/GenBank/DDBJ whole genome shotgun (WGS) entry which is preliminary data.</text>
</comment>
<dbReference type="CDD" id="cd03404">
    <property type="entry name" value="SPFH_HflK"/>
    <property type="match status" value="1"/>
</dbReference>
<dbReference type="SUPFAM" id="SSF117892">
    <property type="entry name" value="Band 7/SPFH domain"/>
    <property type="match status" value="1"/>
</dbReference>
<dbReference type="Pfam" id="PF12221">
    <property type="entry name" value="HflK_N"/>
    <property type="match status" value="1"/>
</dbReference>
<sequence>MPWSNQTGGGWKGSNNGGPWGQGPRSNGPNPPDLEELLRRSQDKLKQVLPGGGGSGGFNPVLLLGVLALVVAFVGYNFFTFRVEPDEQGVVLRFGQYSRDAKPGLNLRWPYPIETVYTPQVTRVNRVTIGTSQDDRAGSSTAGRDLPQESLMLTGDENIVDIDFTVFWVINNAGDFLFNIQNPEGTVKAIAESAMREVIGRSDIERVLTEERLSIQTSVQELMQKKLDQYGAGIQITQVQLLNAGPPAEVIDAFRDVQAAEQDQDRIRNEAETYANRVLPGARGQASQIVEAANAYRDQSIAQATGQADRFVKVYESYKAAPDITRQRMYLETLSQVLGGADKVVVDEKTGGVLPYLPLPALKGAPVASQPAQGAAQ</sequence>
<evidence type="ECO:0000256" key="4">
    <source>
        <dbReference type="ARBA" id="ARBA00022989"/>
    </source>
</evidence>
<dbReference type="InterPro" id="IPR010201">
    <property type="entry name" value="HflK"/>
</dbReference>
<comment type="subcellular location">
    <subcellularLocation>
        <location evidence="1">Membrane</location>
        <topology evidence="1">Single-pass membrane protein</topology>
    </subcellularLocation>
</comment>
<protein>
    <recommendedName>
        <fullName evidence="6">Protein HflK</fullName>
    </recommendedName>
</protein>
<evidence type="ECO:0000259" key="8">
    <source>
        <dbReference type="SMART" id="SM00244"/>
    </source>
</evidence>
<feature type="region of interest" description="Disordered" evidence="7">
    <location>
        <begin position="1"/>
        <end position="34"/>
    </location>
</feature>
<dbReference type="InterPro" id="IPR020980">
    <property type="entry name" value="Membrane_HflK_N"/>
</dbReference>
<evidence type="ECO:0000256" key="1">
    <source>
        <dbReference type="ARBA" id="ARBA00004167"/>
    </source>
</evidence>
<comment type="subunit">
    <text evidence="6">HflC and HflK may interact to form a multimeric complex.</text>
</comment>
<keyword evidence="10" id="KW-1185">Reference proteome</keyword>
<dbReference type="Proteomes" id="UP001241603">
    <property type="component" value="Unassembled WGS sequence"/>
</dbReference>
<dbReference type="GO" id="GO:0008233">
    <property type="term" value="F:peptidase activity"/>
    <property type="evidence" value="ECO:0007669"/>
    <property type="project" value="UniProtKB-KW"/>
</dbReference>
<evidence type="ECO:0000256" key="7">
    <source>
        <dbReference type="SAM" id="MobiDB-lite"/>
    </source>
</evidence>
<dbReference type="Pfam" id="PF01145">
    <property type="entry name" value="Band_7"/>
    <property type="match status" value="1"/>
</dbReference>
<dbReference type="InterPro" id="IPR001107">
    <property type="entry name" value="Band_7"/>
</dbReference>
<dbReference type="NCBIfam" id="TIGR01933">
    <property type="entry name" value="hflK"/>
    <property type="match status" value="1"/>
</dbReference>
<comment type="function">
    <text evidence="6">HflC and HflK could encode or regulate a protease.</text>
</comment>
<evidence type="ECO:0000313" key="9">
    <source>
        <dbReference type="EMBL" id="MDQ0439725.1"/>
    </source>
</evidence>
<feature type="transmembrane region" description="Helical" evidence="6">
    <location>
        <begin position="61"/>
        <end position="79"/>
    </location>
</feature>
<feature type="domain" description="Band 7" evidence="8">
    <location>
        <begin position="78"/>
        <end position="258"/>
    </location>
</feature>
<keyword evidence="5 6" id="KW-0472">Membrane</keyword>
<evidence type="ECO:0000313" key="10">
    <source>
        <dbReference type="Proteomes" id="UP001241603"/>
    </source>
</evidence>
<evidence type="ECO:0000256" key="5">
    <source>
        <dbReference type="ARBA" id="ARBA00023136"/>
    </source>
</evidence>
<dbReference type="Gene3D" id="3.30.479.30">
    <property type="entry name" value="Band 7 domain"/>
    <property type="match status" value="1"/>
</dbReference>
<organism evidence="9 10">
    <name type="scientific">Kaistia dalseonensis</name>
    <dbReference type="NCBI Taxonomy" id="410840"/>
    <lineage>
        <taxon>Bacteria</taxon>
        <taxon>Pseudomonadati</taxon>
        <taxon>Pseudomonadota</taxon>
        <taxon>Alphaproteobacteria</taxon>
        <taxon>Hyphomicrobiales</taxon>
        <taxon>Kaistiaceae</taxon>
        <taxon>Kaistia</taxon>
    </lineage>
</organism>
<dbReference type="EMBL" id="JAUSVO010000006">
    <property type="protein sequence ID" value="MDQ0439725.1"/>
    <property type="molecule type" value="Genomic_DNA"/>
</dbReference>
<evidence type="ECO:0000256" key="3">
    <source>
        <dbReference type="ARBA" id="ARBA00022692"/>
    </source>
</evidence>
<accession>A0ABU0HBT5</accession>
<comment type="similarity">
    <text evidence="2 6">Belongs to the band 7/mec-2 family. HflK subfamily.</text>
</comment>
<feature type="compositionally biased region" description="Gly residues" evidence="7">
    <location>
        <begin position="7"/>
        <end position="21"/>
    </location>
</feature>
<evidence type="ECO:0000256" key="6">
    <source>
        <dbReference type="RuleBase" id="RU364113"/>
    </source>
</evidence>
<evidence type="ECO:0000256" key="2">
    <source>
        <dbReference type="ARBA" id="ARBA00006971"/>
    </source>
</evidence>
<dbReference type="GO" id="GO:0006508">
    <property type="term" value="P:proteolysis"/>
    <property type="evidence" value="ECO:0007669"/>
    <property type="project" value="UniProtKB-KW"/>
</dbReference>
<dbReference type="RefSeq" id="WP_266350616.1">
    <property type="nucleotide sequence ID" value="NZ_JAPKNG010000006.1"/>
</dbReference>
<keyword evidence="4 6" id="KW-1133">Transmembrane helix</keyword>
<name>A0ABU0HBT5_9HYPH</name>
<reference evidence="9 10" key="1">
    <citation type="submission" date="2023-07" db="EMBL/GenBank/DDBJ databases">
        <title>Genomic Encyclopedia of Type Strains, Phase IV (KMG-IV): sequencing the most valuable type-strain genomes for metagenomic binning, comparative biology and taxonomic classification.</title>
        <authorList>
            <person name="Goeker M."/>
        </authorList>
    </citation>
    <scope>NUCLEOTIDE SEQUENCE [LARGE SCALE GENOMIC DNA]</scope>
    <source>
        <strain evidence="9 10">B6-8</strain>
    </source>
</reference>